<dbReference type="Proteomes" id="UP000027604">
    <property type="component" value="Chromosome I"/>
</dbReference>
<dbReference type="STRING" id="1349767.GJA_3428"/>
<protein>
    <submittedName>
        <fullName evidence="2">Aspartyl/Asparaginyl beta-hydroxylase family protein</fullName>
    </submittedName>
</protein>
<evidence type="ECO:0000313" key="3">
    <source>
        <dbReference type="Proteomes" id="UP000027604"/>
    </source>
</evidence>
<feature type="domain" description="Aspartyl/asparaginy/proline hydroxylase" evidence="1">
    <location>
        <begin position="19"/>
        <end position="174"/>
    </location>
</feature>
<dbReference type="EMBL" id="HG322949">
    <property type="protein sequence ID" value="CDG84046.1"/>
    <property type="molecule type" value="Genomic_DNA"/>
</dbReference>
<dbReference type="InterPro" id="IPR007803">
    <property type="entry name" value="Asp/Arg/Pro-Hydrxlase"/>
</dbReference>
<gene>
    <name evidence="2" type="ORF">GJA_3428</name>
</gene>
<dbReference type="InterPro" id="IPR027443">
    <property type="entry name" value="IPNS-like_sf"/>
</dbReference>
<dbReference type="eggNOG" id="COG1917">
    <property type="taxonomic scope" value="Bacteria"/>
</dbReference>
<evidence type="ECO:0000313" key="2">
    <source>
        <dbReference type="EMBL" id="CDG84046.1"/>
    </source>
</evidence>
<dbReference type="SUPFAM" id="SSF51197">
    <property type="entry name" value="Clavaminate synthase-like"/>
    <property type="match status" value="1"/>
</dbReference>
<keyword evidence="3" id="KW-1185">Reference proteome</keyword>
<accession>W0V836</accession>
<dbReference type="PATRIC" id="fig|1349767.4.peg.33"/>
<proteinExistence type="predicted"/>
<reference evidence="2 3" key="1">
    <citation type="journal article" date="2015" name="Genome Announc.">
        <title>Genome Sequence of Mushroom Soft-Rot Pathogen Janthinobacterium agaricidamnosum.</title>
        <authorList>
            <person name="Graupner K."/>
            <person name="Lackner G."/>
            <person name="Hertweck C."/>
        </authorList>
    </citation>
    <scope>NUCLEOTIDE SEQUENCE [LARGE SCALE GENOMIC DNA]</scope>
    <source>
        <strain evidence="3">NBRC 102515 / DSM 9628</strain>
    </source>
</reference>
<dbReference type="Pfam" id="PF05118">
    <property type="entry name" value="Asp_Arg_Hydrox"/>
    <property type="match status" value="1"/>
</dbReference>
<dbReference type="OrthoDB" id="1441538at2"/>
<dbReference type="RefSeq" id="WP_038493981.1">
    <property type="nucleotide sequence ID" value="NZ_BCTH01000055.1"/>
</dbReference>
<dbReference type="Gene3D" id="2.60.120.330">
    <property type="entry name" value="B-lactam Antibiotic, Isopenicillin N Synthase, Chain"/>
    <property type="match status" value="1"/>
</dbReference>
<name>W0V836_9BURK</name>
<organism evidence="2 3">
    <name type="scientific">Janthinobacterium agaricidamnosum NBRC 102515 = DSM 9628</name>
    <dbReference type="NCBI Taxonomy" id="1349767"/>
    <lineage>
        <taxon>Bacteria</taxon>
        <taxon>Pseudomonadati</taxon>
        <taxon>Pseudomonadota</taxon>
        <taxon>Betaproteobacteria</taxon>
        <taxon>Burkholderiales</taxon>
        <taxon>Oxalobacteraceae</taxon>
        <taxon>Janthinobacterium</taxon>
    </lineage>
</organism>
<evidence type="ECO:0000259" key="1">
    <source>
        <dbReference type="Pfam" id="PF05118"/>
    </source>
</evidence>
<dbReference type="AlphaFoldDB" id="W0V836"/>
<sequence length="237" mass="25671">MKPASTWLQLPMTFDVPRMQRDSDQFQAGDWIDHFNTRAYEQGWSCIPLRSAGGAADHIIPLDGAAFADTPLLARCPCLREVIASFACDTGAVRLMALQAGAQIHAHRDTGTALADGLTRIHIPIHTSEHVLFSIDGEAVHFSAGHAWYMDASCLHAVENRGATPRVHLVLDCITNQWLEQLFERAGFVPKTAPKYADPSINDGNVAEIIDRLRTSGAPAALGLAARLDAIRRGAGA</sequence>
<dbReference type="HOGENOM" id="CLU_092409_0_0_4"/>
<dbReference type="KEGG" id="jag:GJA_3428"/>